<dbReference type="InterPro" id="IPR002018">
    <property type="entry name" value="CarbesteraseB"/>
</dbReference>
<comment type="caution">
    <text evidence="6">The sequence shown here is derived from an EMBL/GenBank/DDBJ whole genome shotgun (WGS) entry which is preliminary data.</text>
</comment>
<dbReference type="Gene3D" id="3.40.50.1820">
    <property type="entry name" value="alpha/beta hydrolase"/>
    <property type="match status" value="1"/>
</dbReference>
<dbReference type="PROSITE" id="PS00122">
    <property type="entry name" value="CARBOXYLESTERASE_B_1"/>
    <property type="match status" value="1"/>
</dbReference>
<gene>
    <name evidence="6" type="ORF">SEUCBS140593_010640</name>
</gene>
<dbReference type="InterPro" id="IPR019826">
    <property type="entry name" value="Carboxylesterase_B_AS"/>
</dbReference>
<evidence type="ECO:0000256" key="3">
    <source>
        <dbReference type="RuleBase" id="RU361235"/>
    </source>
</evidence>
<feature type="domain" description="Carboxylesterase type B" evidence="5">
    <location>
        <begin position="28"/>
        <end position="506"/>
    </location>
</feature>
<dbReference type="InterPro" id="IPR050654">
    <property type="entry name" value="AChE-related_enzymes"/>
</dbReference>
<dbReference type="Pfam" id="PF00135">
    <property type="entry name" value="COesterase"/>
    <property type="match status" value="1"/>
</dbReference>
<dbReference type="PANTHER" id="PTHR43918:SF4">
    <property type="entry name" value="CARBOXYLIC ESTER HYDROLASE"/>
    <property type="match status" value="1"/>
</dbReference>
<proteinExistence type="inferred from homology"/>
<dbReference type="InterPro" id="IPR029058">
    <property type="entry name" value="AB_hydrolase_fold"/>
</dbReference>
<evidence type="ECO:0000256" key="2">
    <source>
        <dbReference type="ARBA" id="ARBA00022801"/>
    </source>
</evidence>
<dbReference type="PROSITE" id="PS00941">
    <property type="entry name" value="CARBOXYLESTERASE_B_2"/>
    <property type="match status" value="1"/>
</dbReference>
<reference evidence="6 7" key="1">
    <citation type="submission" date="2024-01" db="EMBL/GenBank/DDBJ databases">
        <authorList>
            <person name="Allen C."/>
            <person name="Tagirdzhanova G."/>
        </authorList>
    </citation>
    <scope>NUCLEOTIDE SEQUENCE [LARGE SCALE GENOMIC DNA]</scope>
</reference>
<dbReference type="PANTHER" id="PTHR43918">
    <property type="entry name" value="ACETYLCHOLINESTERASE"/>
    <property type="match status" value="1"/>
</dbReference>
<evidence type="ECO:0000259" key="5">
    <source>
        <dbReference type="Pfam" id="PF00135"/>
    </source>
</evidence>
<evidence type="ECO:0000256" key="4">
    <source>
        <dbReference type="SAM" id="MobiDB-lite"/>
    </source>
</evidence>
<sequence>MYLHLPLPVFFVVFLSAIPGAPADTQPLTVTVLNGTLSGARCPSTDVNSFLSIPYANPPLGDLRFAPPQVYDEKYDGVLNATTPAPACPQFSIAFNESTVESEDCLFIDVWAPANATVSSALPVRVWVFGGADVAGGISNPLYDGCFASTDSIQVSINYRVGPLGFLVDEGLGLTGNYGIQDLLLGLQWVQDNIASFGGDPTRVLLFGQSAGATNSRIISGLPQAPSLFHAAVLESGNYRALPNLTAATQANAPYIASLDCAGNVACLRSTPVGTLVARFVANAAQSLFGLVVDGTTIPAAPTHPLVPSIIGSVGAEGTLFVVGEFLARGGVLSLNESAYVPWLEGFAAVEGFSSLSAPDVTAINETYPVSRFADAINPTFAAMSAVLTDSYFRCPAQQVAASAAAAGVPVWTYSFNHTPSCAWSKAIPQNWRVLELLGAAHTSELPFVFGQLTNLPHPSGACSLTADEVALSATMRTHWDHMASDATPAAGWPAYNASTSMGINVLNSTAEWQSGTVDYSMCAFWDKILGVGLVVPDGSNGTGNSSSPNGSSMPTGTGGGSGSGSSSAMNAMPNWAYCTLLAVMVVALETFW</sequence>
<evidence type="ECO:0000313" key="7">
    <source>
        <dbReference type="Proteomes" id="UP001642482"/>
    </source>
</evidence>
<dbReference type="SUPFAM" id="SSF53474">
    <property type="entry name" value="alpha/beta-Hydrolases"/>
    <property type="match status" value="1"/>
</dbReference>
<evidence type="ECO:0000313" key="6">
    <source>
        <dbReference type="EMBL" id="CAK7238392.1"/>
    </source>
</evidence>
<dbReference type="InterPro" id="IPR019819">
    <property type="entry name" value="Carboxylesterase_B_CS"/>
</dbReference>
<keyword evidence="3" id="KW-0732">Signal</keyword>
<evidence type="ECO:0000256" key="1">
    <source>
        <dbReference type="ARBA" id="ARBA00005964"/>
    </source>
</evidence>
<protein>
    <recommendedName>
        <fullName evidence="3">Carboxylic ester hydrolase</fullName>
        <ecNumber evidence="3">3.1.1.-</ecNumber>
    </recommendedName>
</protein>
<keyword evidence="2 3" id="KW-0378">Hydrolase</keyword>
<feature type="signal peptide" evidence="3">
    <location>
        <begin position="1"/>
        <end position="23"/>
    </location>
</feature>
<organism evidence="6 7">
    <name type="scientific">Sporothrix eucalyptigena</name>
    <dbReference type="NCBI Taxonomy" id="1812306"/>
    <lineage>
        <taxon>Eukaryota</taxon>
        <taxon>Fungi</taxon>
        <taxon>Dikarya</taxon>
        <taxon>Ascomycota</taxon>
        <taxon>Pezizomycotina</taxon>
        <taxon>Sordariomycetes</taxon>
        <taxon>Sordariomycetidae</taxon>
        <taxon>Ophiostomatales</taxon>
        <taxon>Ophiostomataceae</taxon>
        <taxon>Sporothrix</taxon>
    </lineage>
</organism>
<dbReference type="Proteomes" id="UP001642482">
    <property type="component" value="Unassembled WGS sequence"/>
</dbReference>
<dbReference type="EC" id="3.1.1.-" evidence="3"/>
<feature type="region of interest" description="Disordered" evidence="4">
    <location>
        <begin position="541"/>
        <end position="566"/>
    </location>
</feature>
<dbReference type="EMBL" id="CAWUHD010000241">
    <property type="protein sequence ID" value="CAK7238392.1"/>
    <property type="molecule type" value="Genomic_DNA"/>
</dbReference>
<keyword evidence="7" id="KW-1185">Reference proteome</keyword>
<feature type="compositionally biased region" description="Low complexity" evidence="4">
    <location>
        <begin position="541"/>
        <end position="556"/>
    </location>
</feature>
<comment type="similarity">
    <text evidence="1 3">Belongs to the type-B carboxylesterase/lipase family.</text>
</comment>
<accession>A0ABP0D1V5</accession>
<feature type="chain" id="PRO_5045000705" description="Carboxylic ester hydrolase" evidence="3">
    <location>
        <begin position="24"/>
        <end position="593"/>
    </location>
</feature>
<name>A0ABP0D1V5_9PEZI</name>